<evidence type="ECO:0000313" key="1">
    <source>
        <dbReference type="EMBL" id="SES78179.1"/>
    </source>
</evidence>
<sequence>MTPVFANDAGELLAHPAGYALLRYRPGATDVEALAALLTRMGRLLVQRRWSYLLSDALELPTLPPACKDWMVTEWIGGRIERPPVVHVAVVQPAAVLARLSTYEMQAQAQGRTRYYHFADEPAAHAFVVARLGG</sequence>
<dbReference type="RefSeq" id="WP_092767478.1">
    <property type="nucleotide sequence ID" value="NZ_FOHS01000001.1"/>
</dbReference>
<dbReference type="Proteomes" id="UP000198697">
    <property type="component" value="Unassembled WGS sequence"/>
</dbReference>
<dbReference type="OrthoDB" id="880716at2"/>
<reference evidence="2" key="1">
    <citation type="submission" date="2016-10" db="EMBL/GenBank/DDBJ databases">
        <authorList>
            <person name="Varghese N."/>
            <person name="Submissions S."/>
        </authorList>
    </citation>
    <scope>NUCLEOTIDE SEQUENCE [LARGE SCALE GENOMIC DNA]</scope>
    <source>
        <strain evidence="2">DSM 15310</strain>
    </source>
</reference>
<gene>
    <name evidence="1" type="ORF">SAMN04487998_0245</name>
</gene>
<dbReference type="EMBL" id="FOHS01000001">
    <property type="protein sequence ID" value="SES78179.1"/>
    <property type="molecule type" value="Genomic_DNA"/>
</dbReference>
<keyword evidence="2" id="KW-1185">Reference proteome</keyword>
<dbReference type="AlphaFoldDB" id="A0A1H9ZA25"/>
<name>A0A1H9ZA25_9BACT</name>
<evidence type="ECO:0000313" key="2">
    <source>
        <dbReference type="Proteomes" id="UP000198697"/>
    </source>
</evidence>
<organism evidence="1 2">
    <name type="scientific">Hymenobacter actinosclerus</name>
    <dbReference type="NCBI Taxonomy" id="82805"/>
    <lineage>
        <taxon>Bacteria</taxon>
        <taxon>Pseudomonadati</taxon>
        <taxon>Bacteroidota</taxon>
        <taxon>Cytophagia</taxon>
        <taxon>Cytophagales</taxon>
        <taxon>Hymenobacteraceae</taxon>
        <taxon>Hymenobacter</taxon>
    </lineage>
</organism>
<proteinExistence type="predicted"/>
<protein>
    <recommendedName>
        <fullName evidence="3">SpoIIAA-like</fullName>
    </recommendedName>
</protein>
<evidence type="ECO:0008006" key="3">
    <source>
        <dbReference type="Google" id="ProtNLM"/>
    </source>
</evidence>
<accession>A0A1H9ZA25</accession>